<dbReference type="GO" id="GO:0000444">
    <property type="term" value="C:MIS12/MIND type complex"/>
    <property type="evidence" value="ECO:0007669"/>
    <property type="project" value="InterPro"/>
</dbReference>
<gene>
    <name evidence="4" type="ORF">CEP54_015500</name>
</gene>
<feature type="compositionally biased region" description="Polar residues" evidence="2">
    <location>
        <begin position="227"/>
        <end position="242"/>
    </location>
</feature>
<evidence type="ECO:0000256" key="2">
    <source>
        <dbReference type="SAM" id="MobiDB-lite"/>
    </source>
</evidence>
<name>A0A428NNL2_9HYPO</name>
<dbReference type="Pfam" id="PF08202">
    <property type="entry name" value="MIS13"/>
    <property type="match status" value="1"/>
</dbReference>
<dbReference type="PANTHER" id="PTHR47805">
    <property type="entry name" value="SAGA-ASSOCIATED FACTOR 73"/>
    <property type="match status" value="1"/>
</dbReference>
<accession>A0A428NNL2</accession>
<dbReference type="InterPro" id="IPR037804">
    <property type="entry name" value="SGF73"/>
</dbReference>
<dbReference type="InterPro" id="IPR013243">
    <property type="entry name" value="SCA7_dom"/>
</dbReference>
<keyword evidence="5" id="KW-1185">Reference proteome</keyword>
<feature type="domain" description="SCA7" evidence="3">
    <location>
        <begin position="593"/>
        <end position="659"/>
    </location>
</feature>
<sequence length="706" mass="76973">MLIRDTPPRQRSSRLQPSNLRSSQSGQWLESLSSFWKRVAFDLSPAKGLLAAEVLLPKAQTLDFGPWAACGSMSRSWSSLLCPAADFEQDGDFQFTRNSKREKVKEPEPVKEVEGVGSRTSAGPRATGGSAINGSIPEEKDVRTNETIAAAKPATRKSTTRKTSADASNEEPSLEIVEGRSRRNVRVSGERLEEAAPAPGLVAVAQTNGARHKRGGRAKAPPRGSPEPNQSQQNEPSVQSSTVALAMSDTPVINRNKEMRKKGNTNRPRAIQDQLRKYFSSRSELSDWFSREDEMSKAPVVLRANPRNMELDEKRVQLEMNVKRLQEEKKAWQAIRKPLLDIPPLFPKGENGPVALPDFDFLDPDEGKIRGLLTDVAASFNAVRTKTESRLGTIQSLLEFQIDQLADAVHKLEQRVFLAGKEADKVLSISALRLRQREEKEKTAAGTRDMPVMEVLHGLGKHVAMGDMSSPNAVSCDERTDFAASSPPRRAGGSDKAHSTFRGGIAVLECHGMPARKEDGERGEGKGDDCNCNDNNDGIAADKKAAGSKTGKEAAGNKSDDDKEGRKRKADGDPDKGPKTKKKKDEPKAKVPKPRGKCTVDLDLQCGIMLTNSQPCARSLACKRHSMRAKRAVAGRTLPYDMLLDTYRKEKQAKQQEAALDVKAPVEDEGQAENGSVGRPSGGNNSWHESAGPLEADAGAFTDIHA</sequence>
<dbReference type="EMBL" id="NKCI01000370">
    <property type="protein sequence ID" value="RSL42384.1"/>
    <property type="molecule type" value="Genomic_DNA"/>
</dbReference>
<evidence type="ECO:0000313" key="5">
    <source>
        <dbReference type="Proteomes" id="UP000288168"/>
    </source>
</evidence>
<dbReference type="Pfam" id="PF08313">
    <property type="entry name" value="SCA7"/>
    <property type="match status" value="1"/>
</dbReference>
<evidence type="ECO:0000259" key="3">
    <source>
        <dbReference type="PROSITE" id="PS51505"/>
    </source>
</evidence>
<feature type="region of interest" description="Disordered" evidence="2">
    <location>
        <begin position="542"/>
        <end position="597"/>
    </location>
</feature>
<dbReference type="STRING" id="1325734.A0A428NNL2"/>
<feature type="region of interest" description="Disordered" evidence="2">
    <location>
        <begin position="1"/>
        <end position="22"/>
    </location>
</feature>
<dbReference type="PANTHER" id="PTHR47805:SF1">
    <property type="entry name" value="SAGA-ASSOCIATED FACTOR 73"/>
    <property type="match status" value="1"/>
</dbReference>
<dbReference type="GO" id="GO:0031048">
    <property type="term" value="P:regulatory ncRNA-mediated heterochromatin formation"/>
    <property type="evidence" value="ECO:0007669"/>
    <property type="project" value="TreeGrafter"/>
</dbReference>
<dbReference type="Proteomes" id="UP000288168">
    <property type="component" value="Unassembled WGS sequence"/>
</dbReference>
<evidence type="ECO:0000256" key="1">
    <source>
        <dbReference type="SAM" id="Coils"/>
    </source>
</evidence>
<keyword evidence="1" id="KW-0175">Coiled coil</keyword>
<dbReference type="PROSITE" id="PS51505">
    <property type="entry name" value="SCA7"/>
    <property type="match status" value="1"/>
</dbReference>
<dbReference type="OrthoDB" id="3364649at2759"/>
<evidence type="ECO:0000313" key="4">
    <source>
        <dbReference type="EMBL" id="RSL42384.1"/>
    </source>
</evidence>
<dbReference type="GO" id="GO:1904802">
    <property type="term" value="P:RITS complex assembly"/>
    <property type="evidence" value="ECO:0007669"/>
    <property type="project" value="TreeGrafter"/>
</dbReference>
<feature type="compositionally biased region" description="Basic and acidic residues" evidence="2">
    <location>
        <begin position="558"/>
        <end position="589"/>
    </location>
</feature>
<comment type="caution">
    <text evidence="4">The sequence shown here is derived from an EMBL/GenBank/DDBJ whole genome shotgun (WGS) entry which is preliminary data.</text>
</comment>
<feature type="region of interest" description="Disordered" evidence="2">
    <location>
        <begin position="478"/>
        <end position="500"/>
    </location>
</feature>
<reference evidence="4 5" key="1">
    <citation type="submission" date="2017-06" db="EMBL/GenBank/DDBJ databases">
        <title>Comparative genomic analysis of Ambrosia Fusariam Clade fungi.</title>
        <authorList>
            <person name="Stajich J.E."/>
            <person name="Carrillo J."/>
            <person name="Kijimoto T."/>
            <person name="Eskalen A."/>
            <person name="O'Donnell K."/>
            <person name="Kasson M."/>
        </authorList>
    </citation>
    <scope>NUCLEOTIDE SEQUENCE [LARGE SCALE GENOMIC DNA]</scope>
    <source>
        <strain evidence="4 5">NRRL62584</strain>
    </source>
</reference>
<protein>
    <recommendedName>
        <fullName evidence="3">SCA7 domain-containing protein</fullName>
    </recommendedName>
</protein>
<feature type="compositionally biased region" description="Basic and acidic residues" evidence="2">
    <location>
        <begin position="99"/>
        <end position="114"/>
    </location>
</feature>
<feature type="compositionally biased region" description="Polar residues" evidence="2">
    <location>
        <begin position="9"/>
        <end position="22"/>
    </location>
</feature>
<feature type="region of interest" description="Disordered" evidence="2">
    <location>
        <begin position="98"/>
        <end position="242"/>
    </location>
</feature>
<dbReference type="GO" id="GO:0051301">
    <property type="term" value="P:cell division"/>
    <property type="evidence" value="ECO:0007669"/>
    <property type="project" value="InterPro"/>
</dbReference>
<feature type="region of interest" description="Disordered" evidence="2">
    <location>
        <begin position="655"/>
        <end position="706"/>
    </location>
</feature>
<organism evidence="4 5">
    <name type="scientific">Fusarium duplospermum</name>
    <dbReference type="NCBI Taxonomy" id="1325734"/>
    <lineage>
        <taxon>Eukaryota</taxon>
        <taxon>Fungi</taxon>
        <taxon>Dikarya</taxon>
        <taxon>Ascomycota</taxon>
        <taxon>Pezizomycotina</taxon>
        <taxon>Sordariomycetes</taxon>
        <taxon>Hypocreomycetidae</taxon>
        <taxon>Hypocreales</taxon>
        <taxon>Nectriaceae</taxon>
        <taxon>Fusarium</taxon>
        <taxon>Fusarium solani species complex</taxon>
    </lineage>
</organism>
<dbReference type="GO" id="GO:0000124">
    <property type="term" value="C:SAGA complex"/>
    <property type="evidence" value="ECO:0007669"/>
    <property type="project" value="InterPro"/>
</dbReference>
<dbReference type="GO" id="GO:0007059">
    <property type="term" value="P:chromosome segregation"/>
    <property type="evidence" value="ECO:0007669"/>
    <property type="project" value="InterPro"/>
</dbReference>
<proteinExistence type="predicted"/>
<dbReference type="InterPro" id="IPR013218">
    <property type="entry name" value="Dsn1/Mis13"/>
</dbReference>
<feature type="coiled-coil region" evidence="1">
    <location>
        <begin position="308"/>
        <end position="335"/>
    </location>
</feature>
<dbReference type="AlphaFoldDB" id="A0A428NNL2"/>
<dbReference type="GO" id="GO:0006357">
    <property type="term" value="P:regulation of transcription by RNA polymerase II"/>
    <property type="evidence" value="ECO:0007669"/>
    <property type="project" value="TreeGrafter"/>
</dbReference>